<dbReference type="Gene3D" id="3.40.50.150">
    <property type="entry name" value="Vaccinia Virus protein VP39"/>
    <property type="match status" value="1"/>
</dbReference>
<keyword evidence="3 10" id="KW-0489">Methyltransferase</keyword>
<dbReference type="AlphaFoldDB" id="A0A8J3C554"/>
<evidence type="ECO:0000259" key="8">
    <source>
        <dbReference type="Pfam" id="PF02384"/>
    </source>
</evidence>
<sequence length="505" mass="57161">MITGELKSKIDRVWDAFWSGGISNPLEVIEQITYLMFIKRLDDLQRRKEGLATHTRQPIKDPIYTAATNHLRWTEFTGLNHPANTFEVVRDEVFPWLRDLGGDGSTYAQHMSDARFTIPTENLLAKVLDMIGTLPLADRDTKGDLYEYMLSKIATAGQNGQFRTPRHIIQLIVEMMEPRPGDEICDPACGTAGFLVASAEYLSRNYRDALLDAEQRRHFNNSMFHGFDFDRTMLRIASMNMLLHEVEQPDIRNRDSLAQSSAEDAGQYSIILANPPFAGSLDYETTAKDLQTVVKTKKTELLFLALFLRLLRPGGRAAVIVPDGVLFGSTKAHKDLRRKLVEEHKLDAVVKLPGGVFKPYAGVSTAILFFTRTDSGGTDHVWFYEVTADGYSLDDKRAPLLGAAKLSVTPVEPLSEDDHAKNNLPDVQARWTRRNGSERERQRTEQSFCVSRDEIAAQDYDLSLSRYKEVAHQEVIHRRPSEFLEDLERLESEIQQGLSNLKGML</sequence>
<evidence type="ECO:0000256" key="5">
    <source>
        <dbReference type="ARBA" id="ARBA00022691"/>
    </source>
</evidence>
<dbReference type="Pfam" id="PF02384">
    <property type="entry name" value="N6_Mtase"/>
    <property type="match status" value="1"/>
</dbReference>
<dbReference type="GO" id="GO:0032259">
    <property type="term" value="P:methylation"/>
    <property type="evidence" value="ECO:0007669"/>
    <property type="project" value="UniProtKB-KW"/>
</dbReference>
<keyword evidence="11" id="KW-1185">Reference proteome</keyword>
<accession>A0A8J3C554</accession>
<feature type="domain" description="DNA methylase adenine-specific" evidence="8">
    <location>
        <begin position="138"/>
        <end position="473"/>
    </location>
</feature>
<dbReference type="Gene3D" id="1.20.1260.30">
    <property type="match status" value="1"/>
</dbReference>
<keyword evidence="6" id="KW-0680">Restriction system</keyword>
<dbReference type="InterPro" id="IPR002052">
    <property type="entry name" value="DNA_methylase_N6_adenine_CS"/>
</dbReference>
<dbReference type="InterPro" id="IPR051537">
    <property type="entry name" value="DNA_Adenine_Mtase"/>
</dbReference>
<evidence type="ECO:0000256" key="4">
    <source>
        <dbReference type="ARBA" id="ARBA00022679"/>
    </source>
</evidence>
<comment type="caution">
    <text evidence="10">The sequence shown here is derived from an EMBL/GenBank/DDBJ whole genome shotgun (WGS) entry which is preliminary data.</text>
</comment>
<reference evidence="10" key="1">
    <citation type="journal article" date="2014" name="Int. J. Syst. Evol. Microbiol.">
        <title>Complete genome sequence of Corynebacterium casei LMG S-19264T (=DSM 44701T), isolated from a smear-ripened cheese.</title>
        <authorList>
            <consortium name="US DOE Joint Genome Institute (JGI-PGF)"/>
            <person name="Walter F."/>
            <person name="Albersmeier A."/>
            <person name="Kalinowski J."/>
            <person name="Ruckert C."/>
        </authorList>
    </citation>
    <scope>NUCLEOTIDE SEQUENCE</scope>
    <source>
        <strain evidence="10">CGMCC 4.7299</strain>
    </source>
</reference>
<dbReference type="PANTHER" id="PTHR42933:SF3">
    <property type="entry name" value="TYPE I RESTRICTION ENZYME MJAVIII METHYLASE SUBUNIT"/>
    <property type="match status" value="1"/>
</dbReference>
<dbReference type="RefSeq" id="WP_189082071.1">
    <property type="nucleotide sequence ID" value="NZ_BMMX01000037.1"/>
</dbReference>
<name>A0A8J3C554_9ACTN</name>
<dbReference type="Proteomes" id="UP000656042">
    <property type="component" value="Unassembled WGS sequence"/>
</dbReference>
<gene>
    <name evidence="10" type="ORF">GCM10012284_53380</name>
</gene>
<dbReference type="InterPro" id="IPR022749">
    <property type="entry name" value="D12N6_MeTrfase_N"/>
</dbReference>
<dbReference type="EC" id="2.1.1.72" evidence="2"/>
<keyword evidence="5" id="KW-0949">S-adenosyl-L-methionine</keyword>
<evidence type="ECO:0000313" key="11">
    <source>
        <dbReference type="Proteomes" id="UP000656042"/>
    </source>
</evidence>
<keyword evidence="4" id="KW-0808">Transferase</keyword>
<evidence type="ECO:0000256" key="1">
    <source>
        <dbReference type="ARBA" id="ARBA00006594"/>
    </source>
</evidence>
<comment type="similarity">
    <text evidence="1">Belongs to the N(4)/N(6)-methyltransferase family.</text>
</comment>
<evidence type="ECO:0000256" key="7">
    <source>
        <dbReference type="ARBA" id="ARBA00047942"/>
    </source>
</evidence>
<reference evidence="10" key="2">
    <citation type="submission" date="2020-09" db="EMBL/GenBank/DDBJ databases">
        <authorList>
            <person name="Sun Q."/>
            <person name="Zhou Y."/>
        </authorList>
    </citation>
    <scope>NUCLEOTIDE SEQUENCE</scope>
    <source>
        <strain evidence="10">CGMCC 4.7299</strain>
    </source>
</reference>
<dbReference type="InterPro" id="IPR029063">
    <property type="entry name" value="SAM-dependent_MTases_sf"/>
</dbReference>
<dbReference type="PANTHER" id="PTHR42933">
    <property type="entry name" value="SLR6095 PROTEIN"/>
    <property type="match status" value="1"/>
</dbReference>
<dbReference type="GO" id="GO:0008170">
    <property type="term" value="F:N-methyltransferase activity"/>
    <property type="evidence" value="ECO:0007669"/>
    <property type="project" value="InterPro"/>
</dbReference>
<dbReference type="GO" id="GO:0009007">
    <property type="term" value="F:site-specific DNA-methyltransferase (adenine-specific) activity"/>
    <property type="evidence" value="ECO:0007669"/>
    <property type="project" value="UniProtKB-EC"/>
</dbReference>
<dbReference type="PRINTS" id="PR00507">
    <property type="entry name" value="N12N6MTFRASE"/>
</dbReference>
<feature type="domain" description="N6 adenine-specific DNA methyltransferase N-terminal" evidence="9">
    <location>
        <begin position="6"/>
        <end position="131"/>
    </location>
</feature>
<dbReference type="PROSITE" id="PS00092">
    <property type="entry name" value="N6_MTASE"/>
    <property type="match status" value="1"/>
</dbReference>
<evidence type="ECO:0000313" key="10">
    <source>
        <dbReference type="EMBL" id="GGL11965.1"/>
    </source>
</evidence>
<comment type="catalytic activity">
    <reaction evidence="7">
        <text>a 2'-deoxyadenosine in DNA + S-adenosyl-L-methionine = an N(6)-methyl-2'-deoxyadenosine in DNA + S-adenosyl-L-homocysteine + H(+)</text>
        <dbReference type="Rhea" id="RHEA:15197"/>
        <dbReference type="Rhea" id="RHEA-COMP:12418"/>
        <dbReference type="Rhea" id="RHEA-COMP:12419"/>
        <dbReference type="ChEBI" id="CHEBI:15378"/>
        <dbReference type="ChEBI" id="CHEBI:57856"/>
        <dbReference type="ChEBI" id="CHEBI:59789"/>
        <dbReference type="ChEBI" id="CHEBI:90615"/>
        <dbReference type="ChEBI" id="CHEBI:90616"/>
        <dbReference type="EC" id="2.1.1.72"/>
    </reaction>
</comment>
<dbReference type="InterPro" id="IPR003356">
    <property type="entry name" value="DNA_methylase_A-5"/>
</dbReference>
<dbReference type="SUPFAM" id="SSF53335">
    <property type="entry name" value="S-adenosyl-L-methionine-dependent methyltransferases"/>
    <property type="match status" value="1"/>
</dbReference>
<dbReference type="GO" id="GO:0003677">
    <property type="term" value="F:DNA binding"/>
    <property type="evidence" value="ECO:0007669"/>
    <property type="project" value="InterPro"/>
</dbReference>
<proteinExistence type="inferred from homology"/>
<dbReference type="EMBL" id="BMMX01000037">
    <property type="protein sequence ID" value="GGL11965.1"/>
    <property type="molecule type" value="Genomic_DNA"/>
</dbReference>
<dbReference type="Pfam" id="PF12161">
    <property type="entry name" value="HsdM_N"/>
    <property type="match status" value="1"/>
</dbReference>
<protein>
    <recommendedName>
        <fullName evidence="2">site-specific DNA-methyltransferase (adenine-specific)</fullName>
        <ecNumber evidence="2">2.1.1.72</ecNumber>
    </recommendedName>
</protein>
<evidence type="ECO:0000256" key="6">
    <source>
        <dbReference type="ARBA" id="ARBA00022747"/>
    </source>
</evidence>
<evidence type="ECO:0000256" key="2">
    <source>
        <dbReference type="ARBA" id="ARBA00011900"/>
    </source>
</evidence>
<evidence type="ECO:0000256" key="3">
    <source>
        <dbReference type="ARBA" id="ARBA00022603"/>
    </source>
</evidence>
<evidence type="ECO:0000259" key="9">
    <source>
        <dbReference type="Pfam" id="PF12161"/>
    </source>
</evidence>
<dbReference type="InterPro" id="IPR038333">
    <property type="entry name" value="T1MK-like_N_sf"/>
</dbReference>
<dbReference type="GO" id="GO:0009307">
    <property type="term" value="P:DNA restriction-modification system"/>
    <property type="evidence" value="ECO:0007669"/>
    <property type="project" value="UniProtKB-KW"/>
</dbReference>
<organism evidence="10 11">
    <name type="scientific">Mangrovihabitans endophyticus</name>
    <dbReference type="NCBI Taxonomy" id="1751298"/>
    <lineage>
        <taxon>Bacteria</taxon>
        <taxon>Bacillati</taxon>
        <taxon>Actinomycetota</taxon>
        <taxon>Actinomycetes</taxon>
        <taxon>Micromonosporales</taxon>
        <taxon>Micromonosporaceae</taxon>
        <taxon>Mangrovihabitans</taxon>
    </lineage>
</organism>